<dbReference type="GeneID" id="7201320"/>
<evidence type="ECO:0000313" key="9">
    <source>
        <dbReference type="Proteomes" id="UP000000759"/>
    </source>
</evidence>
<dbReference type="GO" id="GO:0006081">
    <property type="term" value="P:aldehyde metabolic process"/>
    <property type="evidence" value="ECO:0007669"/>
    <property type="project" value="InterPro"/>
</dbReference>
<dbReference type="InterPro" id="IPR016163">
    <property type="entry name" value="Ald_DH_C"/>
</dbReference>
<dbReference type="SUPFAM" id="SSF53720">
    <property type="entry name" value="ALDH-like"/>
    <property type="match status" value="1"/>
</dbReference>
<dbReference type="FunFam" id="3.40.309.10:FF:000009">
    <property type="entry name" value="Aldehyde dehydrogenase A"/>
    <property type="match status" value="1"/>
</dbReference>
<dbReference type="GO" id="GO:0016620">
    <property type="term" value="F:oxidoreductase activity, acting on the aldehyde or oxo group of donors, NAD or NADP as acceptor"/>
    <property type="evidence" value="ECO:0007669"/>
    <property type="project" value="InterPro"/>
</dbReference>
<dbReference type="EMBL" id="CM000612">
    <property type="protein sequence ID" value="EEC47794.1"/>
    <property type="molecule type" value="Genomic_DNA"/>
</dbReference>
<dbReference type="eggNOG" id="KOG2454">
    <property type="taxonomic scope" value="Eukaryota"/>
</dbReference>
<proteinExistence type="inferred from homology"/>
<dbReference type="Proteomes" id="UP000000759">
    <property type="component" value="Chromosome 9"/>
</dbReference>
<dbReference type="PROSITE" id="PS00070">
    <property type="entry name" value="ALDEHYDE_DEHYDR_CYS"/>
    <property type="match status" value="1"/>
</dbReference>
<dbReference type="PANTHER" id="PTHR11699">
    <property type="entry name" value="ALDEHYDE DEHYDROGENASE-RELATED"/>
    <property type="match status" value="1"/>
</dbReference>
<name>B7FZZ1_PHATC</name>
<dbReference type="HOGENOM" id="CLU_005391_1_0_1"/>
<dbReference type="AlphaFoldDB" id="B7FZZ1"/>
<dbReference type="Gene3D" id="3.40.309.10">
    <property type="entry name" value="Aldehyde Dehydrogenase, Chain A, domain 2"/>
    <property type="match status" value="1"/>
</dbReference>
<evidence type="ECO:0000256" key="2">
    <source>
        <dbReference type="ARBA" id="ARBA00023002"/>
    </source>
</evidence>
<dbReference type="OrthoDB" id="310895at2759"/>
<organism evidence="8 9">
    <name type="scientific">Phaeodactylum tricornutum (strain CCAP 1055/1)</name>
    <dbReference type="NCBI Taxonomy" id="556484"/>
    <lineage>
        <taxon>Eukaryota</taxon>
        <taxon>Sar</taxon>
        <taxon>Stramenopiles</taxon>
        <taxon>Ochrophyta</taxon>
        <taxon>Bacillariophyta</taxon>
        <taxon>Bacillariophyceae</taxon>
        <taxon>Bacillariophycidae</taxon>
        <taxon>Naviculales</taxon>
        <taxon>Phaeodactylaceae</taxon>
        <taxon>Phaeodactylum</taxon>
    </lineage>
</organism>
<dbReference type="InterPro" id="IPR016162">
    <property type="entry name" value="Ald_DH_N"/>
</dbReference>
<accession>B7FZZ1</accession>
<keyword evidence="9" id="KW-1185">Reference proteome</keyword>
<evidence type="ECO:0000256" key="1">
    <source>
        <dbReference type="ARBA" id="ARBA00009986"/>
    </source>
</evidence>
<feature type="active site" evidence="4 5">
    <location>
        <position position="236"/>
    </location>
</feature>
<dbReference type="InterPro" id="IPR016161">
    <property type="entry name" value="Ald_DH/histidinol_DH"/>
</dbReference>
<evidence type="ECO:0000259" key="7">
    <source>
        <dbReference type="Pfam" id="PF00171"/>
    </source>
</evidence>
<dbReference type="RefSeq" id="XP_002180386.1">
    <property type="nucleotide sequence ID" value="XM_002180350.1"/>
</dbReference>
<dbReference type="InterPro" id="IPR029510">
    <property type="entry name" value="Ald_DH_CS_GLU"/>
</dbReference>
<dbReference type="KEGG" id="pti:PHATRDRAFT_20445"/>
<dbReference type="Pfam" id="PF00171">
    <property type="entry name" value="Aldedh"/>
    <property type="match status" value="1"/>
</dbReference>
<dbReference type="InterPro" id="IPR016160">
    <property type="entry name" value="Ald_DH_CS_CYS"/>
</dbReference>
<comment type="similarity">
    <text evidence="1 3 6">Belongs to the aldehyde dehydrogenase family.</text>
</comment>
<dbReference type="Gene3D" id="3.40.605.10">
    <property type="entry name" value="Aldehyde Dehydrogenase, Chain A, domain 1"/>
    <property type="match status" value="1"/>
</dbReference>
<feature type="domain" description="Aldehyde dehydrogenase" evidence="7">
    <location>
        <begin position="2"/>
        <end position="465"/>
    </location>
</feature>
<evidence type="ECO:0000256" key="5">
    <source>
        <dbReference type="PROSITE-ProRule" id="PRU10007"/>
    </source>
</evidence>
<reference evidence="8 9" key="1">
    <citation type="journal article" date="2008" name="Nature">
        <title>The Phaeodactylum genome reveals the evolutionary history of diatom genomes.</title>
        <authorList>
            <person name="Bowler C."/>
            <person name="Allen A.E."/>
            <person name="Badger J.H."/>
            <person name="Grimwood J."/>
            <person name="Jabbari K."/>
            <person name="Kuo A."/>
            <person name="Maheswari U."/>
            <person name="Martens C."/>
            <person name="Maumus F."/>
            <person name="Otillar R.P."/>
            <person name="Rayko E."/>
            <person name="Salamov A."/>
            <person name="Vandepoele K."/>
            <person name="Beszteri B."/>
            <person name="Gruber A."/>
            <person name="Heijde M."/>
            <person name="Katinka M."/>
            <person name="Mock T."/>
            <person name="Valentin K."/>
            <person name="Verret F."/>
            <person name="Berges J.A."/>
            <person name="Brownlee C."/>
            <person name="Cadoret J.P."/>
            <person name="Chiovitti A."/>
            <person name="Choi C.J."/>
            <person name="Coesel S."/>
            <person name="De Martino A."/>
            <person name="Detter J.C."/>
            <person name="Durkin C."/>
            <person name="Falciatore A."/>
            <person name="Fournet J."/>
            <person name="Haruta M."/>
            <person name="Huysman M.J."/>
            <person name="Jenkins B.D."/>
            <person name="Jiroutova K."/>
            <person name="Jorgensen R.E."/>
            <person name="Joubert Y."/>
            <person name="Kaplan A."/>
            <person name="Kroger N."/>
            <person name="Kroth P.G."/>
            <person name="La Roche J."/>
            <person name="Lindquist E."/>
            <person name="Lommer M."/>
            <person name="Martin-Jezequel V."/>
            <person name="Lopez P.J."/>
            <person name="Lucas S."/>
            <person name="Mangogna M."/>
            <person name="McGinnis K."/>
            <person name="Medlin L.K."/>
            <person name="Montsant A."/>
            <person name="Oudot-Le Secq M.P."/>
            <person name="Napoli C."/>
            <person name="Obornik M."/>
            <person name="Parker M.S."/>
            <person name="Petit J.L."/>
            <person name="Porcel B.M."/>
            <person name="Poulsen N."/>
            <person name="Robison M."/>
            <person name="Rychlewski L."/>
            <person name="Rynearson T.A."/>
            <person name="Schmutz J."/>
            <person name="Shapiro H."/>
            <person name="Siaut M."/>
            <person name="Stanley M."/>
            <person name="Sussman M.R."/>
            <person name="Taylor A.R."/>
            <person name="Vardi A."/>
            <person name="von Dassow P."/>
            <person name="Vyverman W."/>
            <person name="Willis A."/>
            <person name="Wyrwicz L.S."/>
            <person name="Rokhsar D.S."/>
            <person name="Weissenbach J."/>
            <person name="Armbrust E.V."/>
            <person name="Green B.R."/>
            <person name="Van de Peer Y."/>
            <person name="Grigoriev I.V."/>
        </authorList>
    </citation>
    <scope>NUCLEOTIDE SEQUENCE [LARGE SCALE GENOMIC DNA]</scope>
    <source>
        <strain evidence="8 9">CCAP 1055/1</strain>
    </source>
</reference>
<dbReference type="PIRSF" id="PIRSF036492">
    <property type="entry name" value="ALDH"/>
    <property type="match status" value="1"/>
</dbReference>
<dbReference type="STRING" id="556484.B7FZZ1"/>
<evidence type="ECO:0000256" key="4">
    <source>
        <dbReference type="PIRSR" id="PIRSR036492-1"/>
    </source>
</evidence>
<gene>
    <name evidence="8" type="ORF">PHATRDRAFT_20445</name>
</gene>
<dbReference type="InterPro" id="IPR012394">
    <property type="entry name" value="Aldehyde_DH_NAD(P)"/>
</dbReference>
<dbReference type="InterPro" id="IPR015590">
    <property type="entry name" value="Aldehyde_DH_dom"/>
</dbReference>
<protein>
    <recommendedName>
        <fullName evidence="3">Aldehyde dehydrogenase</fullName>
    </recommendedName>
</protein>
<keyword evidence="2 3" id="KW-0560">Oxidoreductase</keyword>
<feature type="active site" evidence="4">
    <location>
        <position position="270"/>
    </location>
</feature>
<dbReference type="InParanoid" id="B7FZZ1"/>
<evidence type="ECO:0000256" key="6">
    <source>
        <dbReference type="RuleBase" id="RU003345"/>
    </source>
</evidence>
<evidence type="ECO:0000256" key="3">
    <source>
        <dbReference type="PIRNR" id="PIRNR036492"/>
    </source>
</evidence>
<sequence>MIQCYDPSTLQRLGEVPAMTPDNVHDLLVKASIAQKEWARTSFAQRRRVLRTIQKYIVHHVEDICRVASRDSGKPKVDALLGEVLTTCEKIRAVNAYGELWLRPSYRPTGPLMLHKTAFVEYVPLGIVAPIAPWNYPFHNLLNHIISGIFAGNAVVGKVSEHTSWSASYFGRIVARALVEHGHNPNLCAIVTGYGDAGAALVSHPLVDKVVFTGSPGIGKKVMETASHVLKPVILELGGKDAMVVMEDCQLKDVVPWVMRGCFQNCGQNCVGIERVLVYESLHDAFVEEVTAQVKALRQGIPLETCGSSADVDCGSMVMDGQLDLIQALVDDAVKQGATVVTGGKRAVNGNGQFYEPTILTGVTAEMRVFQEEVFGPVMTIVRVPKDDDEACLRLVNNSAFGLGSSVYCGNQRRGLALGRQIRSGMLCINDFGSNYLVQSLPFGGVKESGFGRFAGIEGLQAMCLERSILVDRIPGIKTTIPPPINYPIDKQKGLPFAASLIQLFYNESIIGKIKGIFGLIKFG</sequence>
<dbReference type="PaxDb" id="2850-Phatr20445"/>
<reference evidence="9" key="2">
    <citation type="submission" date="2008-08" db="EMBL/GenBank/DDBJ databases">
        <authorList>
            <consortium name="Diatom Consortium"/>
            <person name="Grigoriev I."/>
            <person name="Grimwood J."/>
            <person name="Kuo A."/>
            <person name="Otillar R.P."/>
            <person name="Salamov A."/>
            <person name="Detter J.C."/>
            <person name="Lindquist E."/>
            <person name="Shapiro H."/>
            <person name="Lucas S."/>
            <person name="Glavina del Rio T."/>
            <person name="Pitluck S."/>
            <person name="Rokhsar D."/>
            <person name="Bowler C."/>
        </authorList>
    </citation>
    <scope>GENOME REANNOTATION</scope>
    <source>
        <strain evidence="9">CCAP 1055/1</strain>
    </source>
</reference>
<dbReference type="PROSITE" id="PS00687">
    <property type="entry name" value="ALDEHYDE_DEHYDR_GLU"/>
    <property type="match status" value="1"/>
</dbReference>
<evidence type="ECO:0000313" key="8">
    <source>
        <dbReference type="EMBL" id="EEC47794.1"/>
    </source>
</evidence>